<dbReference type="InterPro" id="IPR013320">
    <property type="entry name" value="ConA-like_dom_sf"/>
</dbReference>
<keyword evidence="1" id="KW-0732">Signal</keyword>
<dbReference type="GO" id="GO:0030246">
    <property type="term" value="F:carbohydrate binding"/>
    <property type="evidence" value="ECO:0007669"/>
    <property type="project" value="UniProtKB-KW"/>
</dbReference>
<feature type="transmembrane region" description="Helical" evidence="3">
    <location>
        <begin position="12"/>
        <end position="31"/>
    </location>
</feature>
<dbReference type="SMART" id="SM00560">
    <property type="entry name" value="LamGL"/>
    <property type="match status" value="1"/>
</dbReference>
<dbReference type="Gene3D" id="2.60.120.200">
    <property type="match status" value="1"/>
</dbReference>
<dbReference type="AlphaFoldDB" id="A0A4R8GPG0"/>
<keyword evidence="3" id="KW-0812">Transmembrane</keyword>
<evidence type="ECO:0000256" key="1">
    <source>
        <dbReference type="ARBA" id="ARBA00022729"/>
    </source>
</evidence>
<evidence type="ECO:0000256" key="3">
    <source>
        <dbReference type="SAM" id="Phobius"/>
    </source>
</evidence>
<protein>
    <submittedName>
        <fullName evidence="5">Concanavalin A-like lectin/glucanase superfamily protein</fullName>
    </submittedName>
</protein>
<reference evidence="5 6" key="1">
    <citation type="submission" date="2019-03" db="EMBL/GenBank/DDBJ databases">
        <title>Subsurface microbial communities from deep shales in Ohio and West Virginia, USA.</title>
        <authorList>
            <person name="Wrighton K."/>
        </authorList>
    </citation>
    <scope>NUCLEOTIDE SEQUENCE [LARGE SCALE GENOMIC DNA]</scope>
    <source>
        <strain evidence="5 6">MSL 6dP</strain>
    </source>
</reference>
<dbReference type="EMBL" id="SOEG01000048">
    <property type="protein sequence ID" value="TDX45194.1"/>
    <property type="molecule type" value="Genomic_DNA"/>
</dbReference>
<name>A0A4R8GPG0_9FIRM</name>
<keyword evidence="3" id="KW-0472">Membrane</keyword>
<evidence type="ECO:0000256" key="2">
    <source>
        <dbReference type="ARBA" id="ARBA00023157"/>
    </source>
</evidence>
<evidence type="ECO:0000313" key="6">
    <source>
        <dbReference type="Proteomes" id="UP000295832"/>
    </source>
</evidence>
<feature type="domain" description="LamG-like jellyroll fold" evidence="4">
    <location>
        <begin position="155"/>
        <end position="296"/>
    </location>
</feature>
<keyword evidence="3" id="KW-1133">Transmembrane helix</keyword>
<accession>A0A4R8GPG0</accession>
<comment type="caution">
    <text evidence="5">The sequence shown here is derived from an EMBL/GenBank/DDBJ whole genome shotgun (WGS) entry which is preliminary data.</text>
</comment>
<keyword evidence="2" id="KW-1015">Disulfide bond</keyword>
<dbReference type="Proteomes" id="UP000295832">
    <property type="component" value="Unassembled WGS sequence"/>
</dbReference>
<sequence>MGLQNFKEEEGSVLILILILMSVGIILITTMNNIIYNTSNRVVEENKRDQAILLAESALEVGIREVQNKTIKLGKGSWLSLNYGEGEYKIDTKLAEGDYLIIRGSGKINDRVKTLMIKRKLKKKEIEYEDFSFIEYFDGVDDVEVVDANQINLSNAATIEAFVKPDSNLKLPAIILSKDGAYNLGVNSNGEIFVEVYTTQNARNAKTITFDTDINQYDDWIHIAFTYDDNRNKEQAQLYINGEEIASAGNSIKGNLVSNNKDLIIGASEANEYSNYNQWQGEIKNIRVWDIAQSNSDLAENSNKNITEENTVGVIYTYPKNQWFIVNDYSSSAEINLVNNSTAAGGTVLEIKNQGLYFKDINLAYDADKIYRVEVRIRQAEDANNDKQKFSIGMEGLDDSNNLVNIKGFDSHEGQYYMVLDSSELTESDGWQRFVGYFSGRSLDEDYINSTVENNPRSASLLRPMPLYSEVDYIRPVFIVNQDNGNGTAQIDYIKIEELLVN</sequence>
<organism evidence="5 6">
    <name type="scientific">Orenia marismortui</name>
    <dbReference type="NCBI Taxonomy" id="46469"/>
    <lineage>
        <taxon>Bacteria</taxon>
        <taxon>Bacillati</taxon>
        <taxon>Bacillota</taxon>
        <taxon>Clostridia</taxon>
        <taxon>Halanaerobiales</taxon>
        <taxon>Halobacteroidaceae</taxon>
        <taxon>Orenia</taxon>
    </lineage>
</organism>
<dbReference type="STRING" id="926561.GCA_000379025_02918"/>
<keyword evidence="5" id="KW-0430">Lectin</keyword>
<proteinExistence type="predicted"/>
<dbReference type="Pfam" id="PF13385">
    <property type="entry name" value="Laminin_G_3"/>
    <property type="match status" value="1"/>
</dbReference>
<keyword evidence="6" id="KW-1185">Reference proteome</keyword>
<evidence type="ECO:0000313" key="5">
    <source>
        <dbReference type="EMBL" id="TDX45194.1"/>
    </source>
</evidence>
<gene>
    <name evidence="5" type="ORF">C7959_1486</name>
</gene>
<dbReference type="SUPFAM" id="SSF49899">
    <property type="entry name" value="Concanavalin A-like lectins/glucanases"/>
    <property type="match status" value="1"/>
</dbReference>
<evidence type="ECO:0000259" key="4">
    <source>
        <dbReference type="SMART" id="SM00560"/>
    </source>
</evidence>
<dbReference type="InterPro" id="IPR006558">
    <property type="entry name" value="LamG-like"/>
</dbReference>
<dbReference type="RefSeq" id="WP_134118981.1">
    <property type="nucleotide sequence ID" value="NZ_SOEG01000048.1"/>
</dbReference>